<comment type="caution">
    <text evidence="4">The sequence shown here is derived from an EMBL/GenBank/DDBJ whole genome shotgun (WGS) entry which is preliminary data.</text>
</comment>
<dbReference type="InterPro" id="IPR013892">
    <property type="entry name" value="Cyt_c_biogenesis_Cmc1-like"/>
</dbReference>
<name>A0A9P8PY30_WICPI</name>
<dbReference type="AlphaFoldDB" id="A0A9P8PY30"/>
<keyword evidence="3" id="KW-0472">Membrane</keyword>
<keyword evidence="5" id="KW-1185">Reference proteome</keyword>
<sequence length="97" mass="11724">MHPQLDSPRFLFIEALEQCHQRSYLQRCMGLCNNEKEAVTKCLHETRLATQRELIIKSKERQEKQKQTFKKLKEEEYGEDQFLKKLLEREQAKKSQQ</sequence>
<keyword evidence="3" id="KW-0999">Mitochondrion inner membrane</keyword>
<dbReference type="EMBL" id="JAEUBG010004707">
    <property type="protein sequence ID" value="KAH3680593.1"/>
    <property type="molecule type" value="Genomic_DNA"/>
</dbReference>
<organism evidence="4 5">
    <name type="scientific">Wickerhamomyces pijperi</name>
    <name type="common">Yeast</name>
    <name type="synonym">Pichia pijperi</name>
    <dbReference type="NCBI Taxonomy" id="599730"/>
    <lineage>
        <taxon>Eukaryota</taxon>
        <taxon>Fungi</taxon>
        <taxon>Dikarya</taxon>
        <taxon>Ascomycota</taxon>
        <taxon>Saccharomycotina</taxon>
        <taxon>Saccharomycetes</taxon>
        <taxon>Phaffomycetales</taxon>
        <taxon>Wickerhamomycetaceae</taxon>
        <taxon>Wickerhamomyces</taxon>
    </lineage>
</organism>
<proteinExistence type="inferred from homology"/>
<evidence type="ECO:0000313" key="4">
    <source>
        <dbReference type="EMBL" id="KAH3680593.1"/>
    </source>
</evidence>
<reference evidence="4" key="2">
    <citation type="submission" date="2021-01" db="EMBL/GenBank/DDBJ databases">
        <authorList>
            <person name="Schikora-Tamarit M.A."/>
        </authorList>
    </citation>
    <scope>NUCLEOTIDE SEQUENCE</scope>
    <source>
        <strain evidence="4">CBS2887</strain>
    </source>
</reference>
<comment type="similarity">
    <text evidence="1 3">Belongs to the CMC family.</text>
</comment>
<comment type="subcellular location">
    <subcellularLocation>
        <location evidence="3">Mitochondrion inner membrane</location>
    </subcellularLocation>
</comment>
<evidence type="ECO:0000256" key="2">
    <source>
        <dbReference type="ARBA" id="ARBA00023157"/>
    </source>
</evidence>
<keyword evidence="2" id="KW-1015">Disulfide bond</keyword>
<keyword evidence="3" id="KW-0496">Mitochondrion</keyword>
<gene>
    <name evidence="4" type="ORF">WICPIJ_008213</name>
</gene>
<accession>A0A9P8PY30</accession>
<reference evidence="4" key="1">
    <citation type="journal article" date="2021" name="Open Biol.">
        <title>Shared evolutionary footprints suggest mitochondrial oxidative damage underlies multiple complex I losses in fungi.</title>
        <authorList>
            <person name="Schikora-Tamarit M.A."/>
            <person name="Marcet-Houben M."/>
            <person name="Nosek J."/>
            <person name="Gabaldon T."/>
        </authorList>
    </citation>
    <scope>NUCLEOTIDE SEQUENCE</scope>
    <source>
        <strain evidence="4">CBS2887</strain>
    </source>
</reference>
<keyword evidence="3" id="KW-0143">Chaperone</keyword>
<dbReference type="GO" id="GO:0005743">
    <property type="term" value="C:mitochondrial inner membrane"/>
    <property type="evidence" value="ECO:0007669"/>
    <property type="project" value="UniProtKB-SubCell"/>
</dbReference>
<evidence type="ECO:0000256" key="3">
    <source>
        <dbReference type="RuleBase" id="RU364104"/>
    </source>
</evidence>
<protein>
    <recommendedName>
        <fullName evidence="3">COX assembly mitochondrial protein</fullName>
    </recommendedName>
</protein>
<evidence type="ECO:0000313" key="5">
    <source>
        <dbReference type="Proteomes" id="UP000774326"/>
    </source>
</evidence>
<dbReference type="OrthoDB" id="532630at2759"/>
<comment type="function">
    <text evidence="3">Required for mitochondrial cytochrome c oxidase (COX) assembly and respiration.</text>
</comment>
<evidence type="ECO:0000256" key="1">
    <source>
        <dbReference type="ARBA" id="ARBA00007347"/>
    </source>
</evidence>
<dbReference type="Proteomes" id="UP000774326">
    <property type="component" value="Unassembled WGS sequence"/>
</dbReference>
<dbReference type="Pfam" id="PF08583">
    <property type="entry name" value="Cmc1"/>
    <property type="match status" value="1"/>
</dbReference>